<dbReference type="SUPFAM" id="SSF52540">
    <property type="entry name" value="P-loop containing nucleoside triphosphate hydrolases"/>
    <property type="match status" value="1"/>
</dbReference>
<protein>
    <recommendedName>
        <fullName evidence="4">SRP54-type proteins GTP-binding domain-containing protein</fullName>
    </recommendedName>
</protein>
<keyword evidence="6" id="KW-1185">Reference proteome</keyword>
<dbReference type="RefSeq" id="WP_095606148.1">
    <property type="nucleotide sequence ID" value="NZ_NSKE01000004.1"/>
</dbReference>
<proteinExistence type="predicted"/>
<dbReference type="SMART" id="SM00962">
    <property type="entry name" value="SRP54"/>
    <property type="match status" value="1"/>
</dbReference>
<feature type="region of interest" description="Disordered" evidence="3">
    <location>
        <begin position="26"/>
        <end position="169"/>
    </location>
</feature>
<evidence type="ECO:0000313" key="6">
    <source>
        <dbReference type="Proteomes" id="UP000218831"/>
    </source>
</evidence>
<feature type="compositionally biased region" description="Basic and acidic residues" evidence="3">
    <location>
        <begin position="107"/>
        <end position="120"/>
    </location>
</feature>
<evidence type="ECO:0000256" key="3">
    <source>
        <dbReference type="SAM" id="MobiDB-lite"/>
    </source>
</evidence>
<dbReference type="Pfam" id="PF00448">
    <property type="entry name" value="SRP54"/>
    <property type="match status" value="1"/>
</dbReference>
<comment type="caution">
    <text evidence="5">The sequence shown here is derived from an EMBL/GenBank/DDBJ whole genome shotgun (WGS) entry which is preliminary data.</text>
</comment>
<dbReference type="OrthoDB" id="1523243at2"/>
<dbReference type="GO" id="GO:0005525">
    <property type="term" value="F:GTP binding"/>
    <property type="evidence" value="ECO:0007669"/>
    <property type="project" value="UniProtKB-KW"/>
</dbReference>
<evidence type="ECO:0000259" key="4">
    <source>
        <dbReference type="SMART" id="SM00962"/>
    </source>
</evidence>
<evidence type="ECO:0000256" key="2">
    <source>
        <dbReference type="ARBA" id="ARBA00023134"/>
    </source>
</evidence>
<sequence length="499" mass="56262">MILSKFIDKTFKAAKESALQIYGDDYSNLKDVVPGKEEDDGNNASDKRKKKQSKSENKKRPVTQKATRGVVFERSAGAKPDNKDSSNKKLEKKLESIRKYAAQQTKENTRESFNKADATTDAKPAITTNKKNSTSEQQSINDVYSRKDIRNRTSAVKRRNSQKETPKQEFETVTLNNMEPPSESDLLYDKFVEELPNGVSPVAHSKEEQTDAKNSDDDAIHKRLDRLESLIHLALSTPDTAYSEHPLFHKLLHKGVSQKLIRGWFEHIIEQGIQPAQQPQLFYSKLLQHIDELLQQSKAGNPKRIMLFAGRSGSGKTHLIMKLASLPLFAANKQIAIASFAPTNGSTKNRYSILAPFCNDQGIDFYHIESTEQVKAVAPKWKNYDHVLIDTPSLEMEGQSLIEDIASLKNEFYNKMGIETHYLVNTAVNGTAFNDPLAKDIEADHIALSHIDQSLKWGKTVQLLANTDYKLRYISSGPSIMSDLLPFKPEKFARKLLRA</sequence>
<keyword evidence="2" id="KW-0342">GTP-binding</keyword>
<dbReference type="InterPro" id="IPR000897">
    <property type="entry name" value="SRP54_GTPase_dom"/>
</dbReference>
<dbReference type="Gene3D" id="3.40.50.300">
    <property type="entry name" value="P-loop containing nucleotide triphosphate hydrolases"/>
    <property type="match status" value="1"/>
</dbReference>
<dbReference type="EMBL" id="NSKE01000004">
    <property type="protein sequence ID" value="PAU94607.1"/>
    <property type="molecule type" value="Genomic_DNA"/>
</dbReference>
<dbReference type="Proteomes" id="UP000218831">
    <property type="component" value="Unassembled WGS sequence"/>
</dbReference>
<dbReference type="AlphaFoldDB" id="A0A2A2GCJ5"/>
<dbReference type="GO" id="GO:0006614">
    <property type="term" value="P:SRP-dependent cotranslational protein targeting to membrane"/>
    <property type="evidence" value="ECO:0007669"/>
    <property type="project" value="InterPro"/>
</dbReference>
<dbReference type="InterPro" id="IPR027417">
    <property type="entry name" value="P-loop_NTPase"/>
</dbReference>
<evidence type="ECO:0000256" key="1">
    <source>
        <dbReference type="ARBA" id="ARBA00022741"/>
    </source>
</evidence>
<feature type="domain" description="SRP54-type proteins GTP-binding" evidence="4">
    <location>
        <begin position="303"/>
        <end position="498"/>
    </location>
</feature>
<keyword evidence="1" id="KW-0547">Nucleotide-binding</keyword>
<feature type="compositionally biased region" description="Basic and acidic residues" evidence="3">
    <location>
        <begin position="80"/>
        <end position="98"/>
    </location>
</feature>
<reference evidence="5 6" key="1">
    <citation type="submission" date="2017-08" db="EMBL/GenBank/DDBJ databases">
        <title>Aliifodinibius alkalisoli sp. nov., isolated from saline alkaline soil.</title>
        <authorList>
            <person name="Liu D."/>
            <person name="Zhang G."/>
        </authorList>
    </citation>
    <scope>NUCLEOTIDE SEQUENCE [LARGE SCALE GENOMIC DNA]</scope>
    <source>
        <strain evidence="5 6">WN023</strain>
    </source>
</reference>
<feature type="compositionally biased region" description="Polar residues" evidence="3">
    <location>
        <begin position="126"/>
        <end position="142"/>
    </location>
</feature>
<organism evidence="5 6">
    <name type="scientific">Fodinibius salipaludis</name>
    <dbReference type="NCBI Taxonomy" id="2032627"/>
    <lineage>
        <taxon>Bacteria</taxon>
        <taxon>Pseudomonadati</taxon>
        <taxon>Balneolota</taxon>
        <taxon>Balneolia</taxon>
        <taxon>Balneolales</taxon>
        <taxon>Balneolaceae</taxon>
        <taxon>Fodinibius</taxon>
    </lineage>
</organism>
<evidence type="ECO:0000313" key="5">
    <source>
        <dbReference type="EMBL" id="PAU94607.1"/>
    </source>
</evidence>
<gene>
    <name evidence="5" type="ORF">CK503_07380</name>
</gene>
<name>A0A2A2GCJ5_9BACT</name>
<accession>A0A2A2GCJ5</accession>